<protein>
    <submittedName>
        <fullName evidence="2">Energy coupling factor transporter S component ThiW</fullName>
    </submittedName>
</protein>
<dbReference type="PIRSF" id="PIRSF024534">
    <property type="entry name" value="ThiW"/>
    <property type="match status" value="1"/>
</dbReference>
<evidence type="ECO:0000313" key="2">
    <source>
        <dbReference type="EMBL" id="MBP1039782.1"/>
    </source>
</evidence>
<proteinExistence type="predicted"/>
<reference evidence="2" key="1">
    <citation type="submission" date="2020-12" db="EMBL/GenBank/DDBJ databases">
        <title>Vagococcus allomyrinae sp. nov. and Enterococcus lavae sp. nov., isolated from the larvae of Allomyrina dichotoma.</title>
        <authorList>
            <person name="Lee S.D."/>
        </authorList>
    </citation>
    <scope>NUCLEOTIDE SEQUENCE</scope>
    <source>
        <strain evidence="2">BWB3-3</strain>
    </source>
</reference>
<evidence type="ECO:0000313" key="3">
    <source>
        <dbReference type="Proteomes" id="UP000674938"/>
    </source>
</evidence>
<accession>A0A940P8A1</accession>
<keyword evidence="1" id="KW-1133">Transmembrane helix</keyword>
<dbReference type="NCBIfam" id="TIGR02359">
    <property type="entry name" value="thiW"/>
    <property type="match status" value="1"/>
</dbReference>
<evidence type="ECO:0000256" key="1">
    <source>
        <dbReference type="SAM" id="Phobius"/>
    </source>
</evidence>
<dbReference type="InterPro" id="IPR012652">
    <property type="entry name" value="ThiW"/>
</dbReference>
<sequence>MSYTASLATLAFVGGSLFSFSIGVVKVTPVQHLLNLVTGVALGPWYALSQAFVASLLRNIVGTGTLLAFSGSMIGAFLVGVVYRQRGKLMIAGVAEVFGTGLIGGIVSDMLARGLLGMDLPFGLILGSFLVSAIVGVSIGYPVVKVLKKRFPRLFNQQNDQG</sequence>
<feature type="transmembrane region" description="Helical" evidence="1">
    <location>
        <begin position="89"/>
        <end position="108"/>
    </location>
</feature>
<feature type="transmembrane region" description="Helical" evidence="1">
    <location>
        <begin position="6"/>
        <end position="25"/>
    </location>
</feature>
<name>A0A940P8A1_9ENTE</name>
<keyword evidence="1" id="KW-0472">Membrane</keyword>
<feature type="transmembrane region" description="Helical" evidence="1">
    <location>
        <begin position="32"/>
        <end position="48"/>
    </location>
</feature>
<dbReference type="Pfam" id="PF09512">
    <property type="entry name" value="ThiW"/>
    <property type="match status" value="1"/>
</dbReference>
<keyword evidence="3" id="KW-1185">Reference proteome</keyword>
<gene>
    <name evidence="2" type="primary">thiW</name>
    <name evidence="2" type="ORF">I6N95_02045</name>
</gene>
<organism evidence="2 3">
    <name type="scientific">Vagococcus allomyrinae</name>
    <dbReference type="NCBI Taxonomy" id="2794353"/>
    <lineage>
        <taxon>Bacteria</taxon>
        <taxon>Bacillati</taxon>
        <taxon>Bacillota</taxon>
        <taxon>Bacilli</taxon>
        <taxon>Lactobacillales</taxon>
        <taxon>Enterococcaceae</taxon>
        <taxon>Vagococcus</taxon>
    </lineage>
</organism>
<dbReference type="Gene3D" id="1.10.1760.20">
    <property type="match status" value="1"/>
</dbReference>
<feature type="transmembrane region" description="Helical" evidence="1">
    <location>
        <begin position="60"/>
        <end position="82"/>
    </location>
</feature>
<dbReference type="EMBL" id="JAEEGA010000001">
    <property type="protein sequence ID" value="MBP1039782.1"/>
    <property type="molecule type" value="Genomic_DNA"/>
</dbReference>
<dbReference type="AlphaFoldDB" id="A0A940P8A1"/>
<comment type="caution">
    <text evidence="2">The sequence shown here is derived from an EMBL/GenBank/DDBJ whole genome shotgun (WGS) entry which is preliminary data.</text>
</comment>
<dbReference type="Proteomes" id="UP000674938">
    <property type="component" value="Unassembled WGS sequence"/>
</dbReference>
<keyword evidence="1" id="KW-0812">Transmembrane</keyword>
<feature type="transmembrane region" description="Helical" evidence="1">
    <location>
        <begin position="120"/>
        <end position="144"/>
    </location>
</feature>